<proteinExistence type="predicted"/>
<dbReference type="InterPro" id="IPR010074">
    <property type="entry name" value="PRibForGlyAmidine_synth_PurL"/>
</dbReference>
<reference evidence="6" key="1">
    <citation type="submission" date="2018-05" db="EMBL/GenBank/DDBJ databases">
        <authorList>
            <person name="Lanie J.A."/>
            <person name="Ng W.-L."/>
            <person name="Kazmierczak K.M."/>
            <person name="Andrzejewski T.M."/>
            <person name="Davidsen T.M."/>
            <person name="Wayne K.J."/>
            <person name="Tettelin H."/>
            <person name="Glass J.I."/>
            <person name="Rusch D."/>
            <person name="Podicherti R."/>
            <person name="Tsui H.-C.T."/>
            <person name="Winkler M.E."/>
        </authorList>
    </citation>
    <scope>NUCLEOTIDE SEQUENCE</scope>
</reference>
<feature type="non-terminal residue" evidence="6">
    <location>
        <position position="1"/>
    </location>
</feature>
<evidence type="ECO:0000259" key="4">
    <source>
        <dbReference type="Pfam" id="PF00586"/>
    </source>
</evidence>
<dbReference type="EMBL" id="UINC01100284">
    <property type="protein sequence ID" value="SVC60225.1"/>
    <property type="molecule type" value="Genomic_DNA"/>
</dbReference>
<dbReference type="PANTHER" id="PTHR43555">
    <property type="entry name" value="PHOSPHORIBOSYLFORMYLGLYCINAMIDINE SYNTHASE SUBUNIT PURL"/>
    <property type="match status" value="1"/>
</dbReference>
<accession>A0A382NIT9</accession>
<dbReference type="GO" id="GO:0004642">
    <property type="term" value="F:phosphoribosylformylglycinamidine synthase activity"/>
    <property type="evidence" value="ECO:0007669"/>
    <property type="project" value="InterPro"/>
</dbReference>
<dbReference type="AlphaFoldDB" id="A0A382NIT9"/>
<evidence type="ECO:0000259" key="5">
    <source>
        <dbReference type="Pfam" id="PF18072"/>
    </source>
</evidence>
<dbReference type="InterPro" id="IPR036921">
    <property type="entry name" value="PurM-like_N_sf"/>
</dbReference>
<gene>
    <name evidence="6" type="ORF">METZ01_LOCUS313079</name>
</gene>
<dbReference type="InterPro" id="IPR036676">
    <property type="entry name" value="PurM-like_C_sf"/>
</dbReference>
<evidence type="ECO:0008006" key="7">
    <source>
        <dbReference type="Google" id="ProtNLM"/>
    </source>
</evidence>
<keyword evidence="2" id="KW-0547">Nucleotide-binding</keyword>
<evidence type="ECO:0000256" key="3">
    <source>
        <dbReference type="ARBA" id="ARBA00022840"/>
    </source>
</evidence>
<dbReference type="InterPro" id="IPR041609">
    <property type="entry name" value="PurL_linker"/>
</dbReference>
<dbReference type="GO" id="GO:0005524">
    <property type="term" value="F:ATP binding"/>
    <property type="evidence" value="ECO:0007669"/>
    <property type="project" value="UniProtKB-KW"/>
</dbReference>
<feature type="domain" description="Phosphoribosylformylglycinamidine synthase linker" evidence="5">
    <location>
        <begin position="9"/>
        <end position="48"/>
    </location>
</feature>
<dbReference type="Pfam" id="PF18072">
    <property type="entry name" value="FGAR-AT_linker"/>
    <property type="match status" value="1"/>
</dbReference>
<sequence>VAVTPEDLKEIALSQQEYQAIQERLGREPNGLELGLFGALWSEHCAYKHSRPLLRLFPSDSPRVLVAPGSENAGVVDVGDGQSIVFKIESHNHPSAVEPFQGAATGVGGIVRDILAMGARPIALLNSLRFGMPDS</sequence>
<dbReference type="SUPFAM" id="SSF55326">
    <property type="entry name" value="PurM N-terminal domain-like"/>
    <property type="match status" value="1"/>
</dbReference>
<evidence type="ECO:0000256" key="2">
    <source>
        <dbReference type="ARBA" id="ARBA00022741"/>
    </source>
</evidence>
<evidence type="ECO:0000313" key="6">
    <source>
        <dbReference type="EMBL" id="SVC60225.1"/>
    </source>
</evidence>
<dbReference type="Gene3D" id="3.30.1330.10">
    <property type="entry name" value="PurM-like, N-terminal domain"/>
    <property type="match status" value="1"/>
</dbReference>
<keyword evidence="3" id="KW-0067">ATP-binding</keyword>
<dbReference type="Gene3D" id="3.90.650.10">
    <property type="entry name" value="PurM-like C-terminal domain"/>
    <property type="match status" value="1"/>
</dbReference>
<feature type="domain" description="PurM-like N-terminal" evidence="4">
    <location>
        <begin position="71"/>
        <end position="133"/>
    </location>
</feature>
<feature type="non-terminal residue" evidence="6">
    <location>
        <position position="135"/>
    </location>
</feature>
<dbReference type="InterPro" id="IPR016188">
    <property type="entry name" value="PurM-like_N"/>
</dbReference>
<evidence type="ECO:0000256" key="1">
    <source>
        <dbReference type="ARBA" id="ARBA00022598"/>
    </source>
</evidence>
<dbReference type="GO" id="GO:0006189">
    <property type="term" value="P:'de novo' IMP biosynthetic process"/>
    <property type="evidence" value="ECO:0007669"/>
    <property type="project" value="InterPro"/>
</dbReference>
<dbReference type="PANTHER" id="PTHR43555:SF1">
    <property type="entry name" value="PHOSPHORIBOSYLFORMYLGLYCINAMIDINE SYNTHASE SUBUNIT PURL"/>
    <property type="match status" value="1"/>
</dbReference>
<dbReference type="Pfam" id="PF00586">
    <property type="entry name" value="AIRS"/>
    <property type="match status" value="1"/>
</dbReference>
<keyword evidence="1" id="KW-0436">Ligase</keyword>
<name>A0A382NIT9_9ZZZZ</name>
<protein>
    <recommendedName>
        <fullName evidence="7">PurM-like N-terminal domain-containing protein</fullName>
    </recommendedName>
</protein>
<organism evidence="6">
    <name type="scientific">marine metagenome</name>
    <dbReference type="NCBI Taxonomy" id="408172"/>
    <lineage>
        <taxon>unclassified sequences</taxon>
        <taxon>metagenomes</taxon>
        <taxon>ecological metagenomes</taxon>
    </lineage>
</organism>